<keyword evidence="2" id="KW-0472">Membrane</keyword>
<name>A0ABN3DYP2_9ACTN</name>
<gene>
    <name evidence="3" type="ORF">GCM10010430_28170</name>
</gene>
<keyword evidence="2" id="KW-1133">Transmembrane helix</keyword>
<dbReference type="RefSeq" id="WP_344636683.1">
    <property type="nucleotide sequence ID" value="NZ_BAAATR010000010.1"/>
</dbReference>
<evidence type="ECO:0000313" key="4">
    <source>
        <dbReference type="Proteomes" id="UP001500305"/>
    </source>
</evidence>
<protein>
    <submittedName>
        <fullName evidence="3">Uncharacterized protein</fullName>
    </submittedName>
</protein>
<evidence type="ECO:0000313" key="3">
    <source>
        <dbReference type="EMBL" id="GAA2244694.1"/>
    </source>
</evidence>
<reference evidence="3 4" key="1">
    <citation type="journal article" date="2019" name="Int. J. Syst. Evol. Microbiol.">
        <title>The Global Catalogue of Microorganisms (GCM) 10K type strain sequencing project: providing services to taxonomists for standard genome sequencing and annotation.</title>
        <authorList>
            <consortium name="The Broad Institute Genomics Platform"/>
            <consortium name="The Broad Institute Genome Sequencing Center for Infectious Disease"/>
            <person name="Wu L."/>
            <person name="Ma J."/>
        </authorList>
    </citation>
    <scope>NUCLEOTIDE SEQUENCE [LARGE SCALE GENOMIC DNA]</scope>
    <source>
        <strain evidence="3 4">JCM 7356</strain>
    </source>
</reference>
<proteinExistence type="predicted"/>
<organism evidence="3 4">
    <name type="scientific">Kitasatospora cystarginea</name>
    <dbReference type="NCBI Taxonomy" id="58350"/>
    <lineage>
        <taxon>Bacteria</taxon>
        <taxon>Bacillati</taxon>
        <taxon>Actinomycetota</taxon>
        <taxon>Actinomycetes</taxon>
        <taxon>Kitasatosporales</taxon>
        <taxon>Streptomycetaceae</taxon>
        <taxon>Kitasatospora</taxon>
    </lineage>
</organism>
<accession>A0ABN3DYP2</accession>
<dbReference type="EMBL" id="BAAATR010000010">
    <property type="protein sequence ID" value="GAA2244694.1"/>
    <property type="molecule type" value="Genomic_DNA"/>
</dbReference>
<feature type="transmembrane region" description="Helical" evidence="2">
    <location>
        <begin position="471"/>
        <end position="504"/>
    </location>
</feature>
<keyword evidence="2" id="KW-0812">Transmembrane</keyword>
<dbReference type="Proteomes" id="UP001500305">
    <property type="component" value="Unassembled WGS sequence"/>
</dbReference>
<comment type="caution">
    <text evidence="3">The sequence shown here is derived from an EMBL/GenBank/DDBJ whole genome shotgun (WGS) entry which is preliminary data.</text>
</comment>
<evidence type="ECO:0000256" key="2">
    <source>
        <dbReference type="SAM" id="Phobius"/>
    </source>
</evidence>
<keyword evidence="4" id="KW-1185">Reference proteome</keyword>
<sequence length="596" mass="65773">MTEVDHVLRNQVAQVNRLVTRLGEQVGQVSGQVSAVGAAQQQTQSELQQLRADFLAFARRAELTANVQRAETRIGVIQDQVDHEFGHHKTIRRTAVGLLQAFDVGLVSEDTVRTVSEQLMIQTPRYWLAPTLVALAAWSADEPTLCERAVEEAFRRSPERTSLFFALVLRRQGRQHSAVRWLRHYLLTQDPAALGREFAVILESISQGAFGPVGRELLRATLDRWREILLQDDQARAAQVARWRAEIESLRTPSAAGRFPRLSAVSPQWAQLDSVLSSAGAQQAVLTKYTALLAQESKPSERLEDAIDDILDRLVSEYDNEELPLRRDLAFNRAVVEHHGDVQAARHAVDVDSASLEETLDILTVQSTAALNPAAIGASTATQRLAVAACQEWFADAHAGFSRDYRMAQPPDVQAAFTATHTAGTKAFNLPPWYGSFNTPLETLEQSLSQHWDQHMQPFLDALVYPWKRQAILLGGVLLLILLVIGQASVGVALFGAVLVALIWGGMIYLRSEAARKAVESTRQLLERARNDSLHQLRGAAAELTDWQSAYREADQVEPATREFIASLATAVHAQSPFDGRAVRPGPDGTPQGDAK</sequence>
<evidence type="ECO:0000256" key="1">
    <source>
        <dbReference type="SAM" id="MobiDB-lite"/>
    </source>
</evidence>
<feature type="region of interest" description="Disordered" evidence="1">
    <location>
        <begin position="576"/>
        <end position="596"/>
    </location>
</feature>